<organism evidence="1 2">
    <name type="scientific">Steinernema glaseri</name>
    <dbReference type="NCBI Taxonomy" id="37863"/>
    <lineage>
        <taxon>Eukaryota</taxon>
        <taxon>Metazoa</taxon>
        <taxon>Ecdysozoa</taxon>
        <taxon>Nematoda</taxon>
        <taxon>Chromadorea</taxon>
        <taxon>Rhabditida</taxon>
        <taxon>Tylenchina</taxon>
        <taxon>Panagrolaimomorpha</taxon>
        <taxon>Strongyloidoidea</taxon>
        <taxon>Steinernematidae</taxon>
        <taxon>Steinernema</taxon>
    </lineage>
</organism>
<name>A0A1I7ZPU7_9BILA</name>
<evidence type="ECO:0000313" key="2">
    <source>
        <dbReference type="WBParaSite" id="L893_g2862.t1"/>
    </source>
</evidence>
<proteinExistence type="predicted"/>
<protein>
    <submittedName>
        <fullName evidence="2">DUF3421 domain-containing protein</fullName>
    </submittedName>
</protein>
<dbReference type="Proteomes" id="UP000095287">
    <property type="component" value="Unplaced"/>
</dbReference>
<dbReference type="AlphaFoldDB" id="A0A1I7ZPU7"/>
<evidence type="ECO:0000313" key="1">
    <source>
        <dbReference type="Proteomes" id="UP000095287"/>
    </source>
</evidence>
<accession>A0A1I7ZPU7</accession>
<reference evidence="2" key="1">
    <citation type="submission" date="2016-11" db="UniProtKB">
        <authorList>
            <consortium name="WormBaseParasite"/>
        </authorList>
    </citation>
    <scope>IDENTIFICATION</scope>
</reference>
<keyword evidence="1" id="KW-1185">Reference proteome</keyword>
<dbReference type="WBParaSite" id="L893_g2862.t1">
    <property type="protein sequence ID" value="L893_g2862.t1"/>
    <property type="gene ID" value="L893_g2862"/>
</dbReference>
<sequence length="33" mass="3534">EKGGNKGLGGDRTGEPDYPVYYGYVEKVSVVLS</sequence>